<feature type="compositionally biased region" description="Basic residues" evidence="1">
    <location>
        <begin position="396"/>
        <end position="405"/>
    </location>
</feature>
<feature type="region of interest" description="Disordered" evidence="1">
    <location>
        <begin position="111"/>
        <end position="175"/>
    </location>
</feature>
<accession>A0A5J4Z3V4</accession>
<organism evidence="3 4">
    <name type="scientific">Porphyridium purpureum</name>
    <name type="common">Red alga</name>
    <name type="synonym">Porphyridium cruentum</name>
    <dbReference type="NCBI Taxonomy" id="35688"/>
    <lineage>
        <taxon>Eukaryota</taxon>
        <taxon>Rhodophyta</taxon>
        <taxon>Bangiophyceae</taxon>
        <taxon>Porphyridiales</taxon>
        <taxon>Porphyridiaceae</taxon>
        <taxon>Porphyridium</taxon>
    </lineage>
</organism>
<comment type="caution">
    <text evidence="3">The sequence shown here is derived from an EMBL/GenBank/DDBJ whole genome shotgun (WGS) entry which is preliminary data.</text>
</comment>
<reference evidence="4" key="1">
    <citation type="journal article" date="2019" name="Nat. Commun.">
        <title>Expansion of phycobilisome linker gene families in mesophilic red algae.</title>
        <authorList>
            <person name="Lee J."/>
            <person name="Kim D."/>
            <person name="Bhattacharya D."/>
            <person name="Yoon H.S."/>
        </authorList>
    </citation>
    <scope>NUCLEOTIDE SEQUENCE [LARGE SCALE GENOMIC DNA]</scope>
    <source>
        <strain evidence="4">CCMP 1328</strain>
    </source>
</reference>
<feature type="transmembrane region" description="Helical" evidence="2">
    <location>
        <begin position="275"/>
        <end position="294"/>
    </location>
</feature>
<dbReference type="Proteomes" id="UP000324585">
    <property type="component" value="Unassembled WGS sequence"/>
</dbReference>
<feature type="compositionally biased region" description="Basic and acidic residues" evidence="1">
    <location>
        <begin position="68"/>
        <end position="85"/>
    </location>
</feature>
<proteinExistence type="predicted"/>
<gene>
    <name evidence="3" type="ORF">FVE85_6106</name>
</gene>
<dbReference type="AlphaFoldDB" id="A0A5J4Z3V4"/>
<evidence type="ECO:0000313" key="4">
    <source>
        <dbReference type="Proteomes" id="UP000324585"/>
    </source>
</evidence>
<feature type="transmembrane region" description="Helical" evidence="2">
    <location>
        <begin position="244"/>
        <end position="263"/>
    </location>
</feature>
<protein>
    <submittedName>
        <fullName evidence="3">Uncharacterized protein</fullName>
    </submittedName>
</protein>
<keyword evidence="2" id="KW-0472">Membrane</keyword>
<name>A0A5J4Z3V4_PORPP</name>
<feature type="region of interest" description="Disordered" evidence="1">
    <location>
        <begin position="52"/>
        <end position="98"/>
    </location>
</feature>
<evidence type="ECO:0000313" key="3">
    <source>
        <dbReference type="EMBL" id="KAA8498521.1"/>
    </source>
</evidence>
<feature type="compositionally biased region" description="Basic residues" evidence="1">
    <location>
        <begin position="119"/>
        <end position="132"/>
    </location>
</feature>
<dbReference type="OrthoDB" id="5813at2759"/>
<keyword evidence="2" id="KW-1133">Transmembrane helix</keyword>
<keyword evidence="4" id="KW-1185">Reference proteome</keyword>
<evidence type="ECO:0000256" key="1">
    <source>
        <dbReference type="SAM" id="MobiDB-lite"/>
    </source>
</evidence>
<keyword evidence="2" id="KW-0812">Transmembrane</keyword>
<feature type="compositionally biased region" description="Acidic residues" evidence="1">
    <location>
        <begin position="145"/>
        <end position="161"/>
    </location>
</feature>
<dbReference type="EMBL" id="VRMN01000001">
    <property type="protein sequence ID" value="KAA8498521.1"/>
    <property type="molecule type" value="Genomic_DNA"/>
</dbReference>
<evidence type="ECO:0000256" key="2">
    <source>
        <dbReference type="SAM" id="Phobius"/>
    </source>
</evidence>
<sequence length="405" mass="44514">MAFVGVGCGAVRPQPCYSVRAAERTCAIVVPVPAKTRRVSVVCLARKQDDEDAQSMFRGPLAPSSYSEDAKQDAKDRLDRTREDSAGSESLLLPEDEPVFELQDKGLEAMLTSAESRRELRRARRESRRAKTAKSEDGSRSATSEDPDSESPNDNATDDEELRGQDVVLSPEEADDPVKRLTRRFKMSRDELMMKVEADPDFMFQAEIAKDDTYDMTAAIIGAGQPREVGGGNTVYILPYLQNGHLIGLLTILLMTFAYNPGLPLTNLPDEFRGALARGLLVTFVVNSCLVLAVPREAALRRQPTAFWALKVFLLGGLALNELQTNIRPVKQTNFISGADKNKLQKALKSRDLPTMPADVSSSLPLSPPAAQPLKEKQSDQTPSLPASKAKNNSKQQRKRKSKKG</sequence>
<feature type="region of interest" description="Disordered" evidence="1">
    <location>
        <begin position="354"/>
        <end position="405"/>
    </location>
</feature>